<dbReference type="eggNOG" id="ENOG502QSRR">
    <property type="taxonomic scope" value="Eukaryota"/>
</dbReference>
<name>D8R4Q8_SELML</name>
<dbReference type="GO" id="GO:0017056">
    <property type="term" value="F:structural constituent of nuclear pore"/>
    <property type="evidence" value="ECO:0000318"/>
    <property type="project" value="GO_Central"/>
</dbReference>
<dbReference type="OMA" id="DICDENR"/>
<keyword evidence="4" id="KW-0539">Nucleus</keyword>
<dbReference type="PANTHER" id="PTHR13405:SF11">
    <property type="entry name" value="NUCLEAR PORE COMPLEX PROTEIN NUP133"/>
    <property type="match status" value="1"/>
</dbReference>
<dbReference type="InterPro" id="IPR037624">
    <property type="entry name" value="Nup133-like"/>
</dbReference>
<comment type="subcellular location">
    <subcellularLocation>
        <location evidence="1">Nucleus</location>
    </subcellularLocation>
</comment>
<evidence type="ECO:0000313" key="6">
    <source>
        <dbReference type="EMBL" id="EFJ33513.1"/>
    </source>
</evidence>
<protein>
    <submittedName>
        <fullName evidence="6">Uncharacterized protein</fullName>
    </submittedName>
</protein>
<dbReference type="EMBL" id="GL377571">
    <property type="protein sequence ID" value="EFJ33513.1"/>
    <property type="molecule type" value="Genomic_DNA"/>
</dbReference>
<accession>D8R4Q8</accession>
<dbReference type="InterPro" id="IPR015943">
    <property type="entry name" value="WD40/YVTN_repeat-like_dom_sf"/>
</dbReference>
<dbReference type="AlphaFoldDB" id="D8R4Q8"/>
<evidence type="ECO:0000256" key="4">
    <source>
        <dbReference type="ARBA" id="ARBA00023242"/>
    </source>
</evidence>
<evidence type="ECO:0000313" key="7">
    <source>
        <dbReference type="Proteomes" id="UP000001514"/>
    </source>
</evidence>
<evidence type="ECO:0000256" key="5">
    <source>
        <dbReference type="SAM" id="MobiDB-lite"/>
    </source>
</evidence>
<organism evidence="7">
    <name type="scientific">Selaginella moellendorffii</name>
    <name type="common">Spikemoss</name>
    <dbReference type="NCBI Taxonomy" id="88036"/>
    <lineage>
        <taxon>Eukaryota</taxon>
        <taxon>Viridiplantae</taxon>
        <taxon>Streptophyta</taxon>
        <taxon>Embryophyta</taxon>
        <taxon>Tracheophyta</taxon>
        <taxon>Lycopodiopsida</taxon>
        <taxon>Selaginellales</taxon>
        <taxon>Selaginellaceae</taxon>
        <taxon>Selaginella</taxon>
    </lineage>
</organism>
<dbReference type="GO" id="GO:0006606">
    <property type="term" value="P:protein import into nucleus"/>
    <property type="evidence" value="ECO:0000318"/>
    <property type="project" value="GO_Central"/>
</dbReference>
<evidence type="ECO:0000256" key="1">
    <source>
        <dbReference type="ARBA" id="ARBA00004123"/>
    </source>
</evidence>
<dbReference type="Proteomes" id="UP000001514">
    <property type="component" value="Unassembled WGS sequence"/>
</dbReference>
<evidence type="ECO:0000256" key="2">
    <source>
        <dbReference type="ARBA" id="ARBA00005569"/>
    </source>
</evidence>
<comment type="similarity">
    <text evidence="2">Belongs to the nucleoporin Nup133 family.</text>
</comment>
<dbReference type="PANTHER" id="PTHR13405">
    <property type="entry name" value="NUCLEAR PORE COMPLEX PROTEIN NUP133"/>
    <property type="match status" value="1"/>
</dbReference>
<dbReference type="GO" id="GO:0031080">
    <property type="term" value="C:nuclear pore outer ring"/>
    <property type="evidence" value="ECO:0000318"/>
    <property type="project" value="GO_Central"/>
</dbReference>
<dbReference type="InParanoid" id="D8R4Q8"/>
<dbReference type="STRING" id="88036.D8R4Q8"/>
<keyword evidence="3" id="KW-0813">Transport</keyword>
<feature type="region of interest" description="Disordered" evidence="5">
    <location>
        <begin position="299"/>
        <end position="318"/>
    </location>
</feature>
<dbReference type="Gramene" id="EFJ33513">
    <property type="protein sequence ID" value="EFJ33513"/>
    <property type="gene ID" value="SELMODRAFT_407341"/>
</dbReference>
<reference evidence="6 7" key="1">
    <citation type="journal article" date="2011" name="Science">
        <title>The Selaginella genome identifies genetic changes associated with the evolution of vascular plants.</title>
        <authorList>
            <person name="Banks J.A."/>
            <person name="Nishiyama T."/>
            <person name="Hasebe M."/>
            <person name="Bowman J.L."/>
            <person name="Gribskov M."/>
            <person name="dePamphilis C."/>
            <person name="Albert V.A."/>
            <person name="Aono N."/>
            <person name="Aoyama T."/>
            <person name="Ambrose B.A."/>
            <person name="Ashton N.W."/>
            <person name="Axtell M.J."/>
            <person name="Barker E."/>
            <person name="Barker M.S."/>
            <person name="Bennetzen J.L."/>
            <person name="Bonawitz N.D."/>
            <person name="Chapple C."/>
            <person name="Cheng C."/>
            <person name="Correa L.G."/>
            <person name="Dacre M."/>
            <person name="DeBarry J."/>
            <person name="Dreyer I."/>
            <person name="Elias M."/>
            <person name="Engstrom E.M."/>
            <person name="Estelle M."/>
            <person name="Feng L."/>
            <person name="Finet C."/>
            <person name="Floyd S.K."/>
            <person name="Frommer W.B."/>
            <person name="Fujita T."/>
            <person name="Gramzow L."/>
            <person name="Gutensohn M."/>
            <person name="Harholt J."/>
            <person name="Hattori M."/>
            <person name="Heyl A."/>
            <person name="Hirai T."/>
            <person name="Hiwatashi Y."/>
            <person name="Ishikawa M."/>
            <person name="Iwata M."/>
            <person name="Karol K.G."/>
            <person name="Koehler B."/>
            <person name="Kolukisaoglu U."/>
            <person name="Kubo M."/>
            <person name="Kurata T."/>
            <person name="Lalonde S."/>
            <person name="Li K."/>
            <person name="Li Y."/>
            <person name="Litt A."/>
            <person name="Lyons E."/>
            <person name="Manning G."/>
            <person name="Maruyama T."/>
            <person name="Michael T.P."/>
            <person name="Mikami K."/>
            <person name="Miyazaki S."/>
            <person name="Morinaga S."/>
            <person name="Murata T."/>
            <person name="Mueller-Roeber B."/>
            <person name="Nelson D.R."/>
            <person name="Obara M."/>
            <person name="Oguri Y."/>
            <person name="Olmstead R.G."/>
            <person name="Onodera N."/>
            <person name="Petersen B.L."/>
            <person name="Pils B."/>
            <person name="Prigge M."/>
            <person name="Rensing S.A."/>
            <person name="Riano-Pachon D.M."/>
            <person name="Roberts A.W."/>
            <person name="Sato Y."/>
            <person name="Scheller H.V."/>
            <person name="Schulz B."/>
            <person name="Schulz C."/>
            <person name="Shakirov E.V."/>
            <person name="Shibagaki N."/>
            <person name="Shinohara N."/>
            <person name="Shippen D.E."/>
            <person name="Soerensen I."/>
            <person name="Sotooka R."/>
            <person name="Sugimoto N."/>
            <person name="Sugita M."/>
            <person name="Sumikawa N."/>
            <person name="Tanurdzic M."/>
            <person name="Theissen G."/>
            <person name="Ulvskov P."/>
            <person name="Wakazuki S."/>
            <person name="Weng J.K."/>
            <person name="Willats W.W."/>
            <person name="Wipf D."/>
            <person name="Wolf P.G."/>
            <person name="Yang L."/>
            <person name="Zimmer A.D."/>
            <person name="Zhu Q."/>
            <person name="Mitros T."/>
            <person name="Hellsten U."/>
            <person name="Loque D."/>
            <person name="Otillar R."/>
            <person name="Salamov A."/>
            <person name="Schmutz J."/>
            <person name="Shapiro H."/>
            <person name="Lindquist E."/>
            <person name="Lucas S."/>
            <person name="Rokhsar D."/>
            <person name="Grigoriev I.V."/>
        </authorList>
    </citation>
    <scope>NUCLEOTIDE SEQUENCE [LARGE SCALE GENOMIC DNA]</scope>
</reference>
<dbReference type="GO" id="GO:0016973">
    <property type="term" value="P:poly(A)+ mRNA export from nucleus"/>
    <property type="evidence" value="ECO:0000318"/>
    <property type="project" value="GO_Central"/>
</dbReference>
<evidence type="ECO:0000256" key="3">
    <source>
        <dbReference type="ARBA" id="ARBA00022448"/>
    </source>
</evidence>
<keyword evidence="7" id="KW-1185">Reference proteome</keyword>
<dbReference type="Gene3D" id="2.130.10.10">
    <property type="entry name" value="YVTN repeat-like/Quinoprotein amine dehydrogenase"/>
    <property type="match status" value="1"/>
</dbReference>
<dbReference type="HOGENOM" id="CLU_348329_0_0_1"/>
<gene>
    <name evidence="6" type="ORF">SELMODRAFT_407341</name>
</gene>
<proteinExistence type="inferred from homology"/>
<sequence>MARIRQRLRWDLASTSAADADAFSCLQAFQREWMAEVVSLGCSTGPRSSCEAICATRRRQSMTDMVELPDGGLLRRRMVLEQIQPVKSLIATGLRNLECVAIASCLGNLWRFDCSVSGISWRSVNAEVRGESDNFGPFDFNNSGIVRSLVWWSREELLLLTPRGIECWDVQLVKGGQLSKAWAYDISEDAEVLKDLTSQKQVWLLDLQVTAEKNLTVLAASLSKDRVTSSSYMQYFMLTLAPARVILPKARVEVEEFCIRCSSELVESLPVQPWFLQKAGVWGIPERAVLLGAVEPPERSLSRKGSAKDESVKEQRRRLAVESTDGVGKVLTRNSTQRLLQDEEAEATVGQQFQHYLTTRQVIAVFEKLQKTGAFDDEGEMNIFARFSKSIVDTIAKHWASGGAGASKCHEVLRHQRRSSLHTILEHGEKLAALLKIKDTYNSRAPGQSRGEAEEAEITGALWDTIQLVGEKARRKNVKEKMEVFLTRGSDIEELFGCINEHSQAIIGQEMSLKSQTERLCEVADACSSAVRAGIQYRDTQQTWYPSPEGLTPCMKEKQPNWLLSTLKAPTRGSRNGWKCCEIDTIHHLALSSSDLNIPIIQDEKPTSGFTLSARRKLLYLAELSALAGWKRGAVDKSIQIEADLGIFAVQEAAAELGIATSTEVLSPLQLVEACLNSGHKELVLRSLEAAWLKLADQDDWLKMRQLSDEECWNDQQQYEALKATALYATSKYCYGGSAFVIGTPFEETLPLFREIDASSRRAEPDSASSVNEVLAEHEDFPEAGEAMVMALRMGKGLELVAEEDNSMEM</sequence>
<dbReference type="FunCoup" id="D8R4Q8">
    <property type="interactions" value="1171"/>
</dbReference>
<dbReference type="GO" id="GO:0000972">
    <property type="term" value="P:transcription-dependent tethering of RNA polymerase II gene DNA at nuclear periphery"/>
    <property type="evidence" value="ECO:0000318"/>
    <property type="project" value="GO_Central"/>
</dbReference>
<dbReference type="KEGG" id="smo:SELMODRAFT_407341"/>